<dbReference type="NCBIfam" id="TIGR01528">
    <property type="entry name" value="NMN_trans_PnuC"/>
    <property type="match status" value="1"/>
</dbReference>
<evidence type="ECO:0000256" key="2">
    <source>
        <dbReference type="ARBA" id="ARBA00006669"/>
    </source>
</evidence>
<evidence type="ECO:0000256" key="7">
    <source>
        <dbReference type="ARBA" id="ARBA00023136"/>
    </source>
</evidence>
<evidence type="ECO:0000256" key="6">
    <source>
        <dbReference type="ARBA" id="ARBA00022989"/>
    </source>
</evidence>
<evidence type="ECO:0000256" key="1">
    <source>
        <dbReference type="ARBA" id="ARBA00004651"/>
    </source>
</evidence>
<dbReference type="EMBL" id="BNJG01000002">
    <property type="protein sequence ID" value="GHO57745.1"/>
    <property type="molecule type" value="Genomic_DNA"/>
</dbReference>
<feature type="transmembrane region" description="Helical" evidence="8">
    <location>
        <begin position="116"/>
        <end position="135"/>
    </location>
</feature>
<keyword evidence="7 8" id="KW-0472">Membrane</keyword>
<dbReference type="RefSeq" id="WP_201374060.1">
    <property type="nucleotide sequence ID" value="NZ_BNJG01000002.1"/>
</dbReference>
<name>A0ABQ3UZN4_9CHLR</name>
<keyword evidence="10" id="KW-1185">Reference proteome</keyword>
<evidence type="ECO:0000256" key="4">
    <source>
        <dbReference type="ARBA" id="ARBA00022475"/>
    </source>
</evidence>
<keyword evidence="6 8" id="KW-1133">Transmembrane helix</keyword>
<dbReference type="PANTHER" id="PTHR36122">
    <property type="entry name" value="NICOTINAMIDE RIBOSIDE TRANSPORTER PNUC"/>
    <property type="match status" value="1"/>
</dbReference>
<sequence>MKIRTIVFLTLFTCGSLALLVGSWLQVIPFTLTEDLGFITGALSVWLTVVENIWNFPIGIANDIFFFVLFWQAGLFADMGLQVLYVLLGLQGWYLWLHGGKNKTSLRVSNISPLELLVFVLITGIATTSLTFYLQTLQDSAPFWDALTTVLSLVAQYMLNKKFLENWYGWILADLIYIPLYIYERLYLTGVVYVTFLVMCLFGIHAWLQSRRAYA</sequence>
<evidence type="ECO:0000256" key="3">
    <source>
        <dbReference type="ARBA" id="ARBA00022448"/>
    </source>
</evidence>
<gene>
    <name evidence="9" type="ORF">KSB_62200</name>
</gene>
<keyword evidence="5 8" id="KW-0812">Transmembrane</keyword>
<dbReference type="PANTHER" id="PTHR36122:SF2">
    <property type="entry name" value="NICOTINAMIDE RIBOSIDE TRANSPORTER PNUC"/>
    <property type="match status" value="1"/>
</dbReference>
<evidence type="ECO:0000313" key="9">
    <source>
        <dbReference type="EMBL" id="GHO57745.1"/>
    </source>
</evidence>
<protein>
    <submittedName>
        <fullName evidence="9">Membrane protein</fullName>
    </submittedName>
</protein>
<organism evidence="9 10">
    <name type="scientific">Ktedonobacter robiniae</name>
    <dbReference type="NCBI Taxonomy" id="2778365"/>
    <lineage>
        <taxon>Bacteria</taxon>
        <taxon>Bacillati</taxon>
        <taxon>Chloroflexota</taxon>
        <taxon>Ktedonobacteria</taxon>
        <taxon>Ktedonobacterales</taxon>
        <taxon>Ktedonobacteraceae</taxon>
        <taxon>Ktedonobacter</taxon>
    </lineage>
</organism>
<feature type="transmembrane region" description="Helical" evidence="8">
    <location>
        <begin position="167"/>
        <end position="184"/>
    </location>
</feature>
<comment type="caution">
    <text evidence="9">The sequence shown here is derived from an EMBL/GenBank/DDBJ whole genome shotgun (WGS) entry which is preliminary data.</text>
</comment>
<accession>A0ABQ3UZN4</accession>
<evidence type="ECO:0000256" key="5">
    <source>
        <dbReference type="ARBA" id="ARBA00022692"/>
    </source>
</evidence>
<dbReference type="InterPro" id="IPR006419">
    <property type="entry name" value="NMN_transpt_PnuC"/>
</dbReference>
<keyword evidence="3" id="KW-0813">Transport</keyword>
<dbReference type="Proteomes" id="UP000654345">
    <property type="component" value="Unassembled WGS sequence"/>
</dbReference>
<feature type="transmembrane region" description="Helical" evidence="8">
    <location>
        <begin position="64"/>
        <end position="96"/>
    </location>
</feature>
<reference evidence="9 10" key="1">
    <citation type="journal article" date="2021" name="Int. J. Syst. Evol. Microbiol.">
        <title>Reticulibacter mediterranei gen. nov., sp. nov., within the new family Reticulibacteraceae fam. nov., and Ktedonospora formicarum gen. nov., sp. nov., Ktedonobacter robiniae sp. nov., Dictyobacter formicarum sp. nov. and Dictyobacter arantiisoli sp. nov., belonging to the class Ktedonobacteria.</title>
        <authorList>
            <person name="Yabe S."/>
            <person name="Zheng Y."/>
            <person name="Wang C.M."/>
            <person name="Sakai Y."/>
            <person name="Abe K."/>
            <person name="Yokota A."/>
            <person name="Donadio S."/>
            <person name="Cavaletti L."/>
            <person name="Monciardini P."/>
        </authorList>
    </citation>
    <scope>NUCLEOTIDE SEQUENCE [LARGE SCALE GENOMIC DNA]</scope>
    <source>
        <strain evidence="9 10">SOSP1-30</strain>
    </source>
</reference>
<comment type="subcellular location">
    <subcellularLocation>
        <location evidence="1">Cell membrane</location>
        <topology evidence="1">Multi-pass membrane protein</topology>
    </subcellularLocation>
</comment>
<dbReference type="Pfam" id="PF04973">
    <property type="entry name" value="NMN_transporter"/>
    <property type="match status" value="1"/>
</dbReference>
<evidence type="ECO:0000256" key="8">
    <source>
        <dbReference type="SAM" id="Phobius"/>
    </source>
</evidence>
<feature type="transmembrane region" description="Helical" evidence="8">
    <location>
        <begin position="190"/>
        <end position="208"/>
    </location>
</feature>
<keyword evidence="4" id="KW-1003">Cell membrane</keyword>
<comment type="similarity">
    <text evidence="2">Belongs to the nicotinamide ribonucleoside (NR) uptake permease (TC 4.B.1) family.</text>
</comment>
<evidence type="ECO:0000313" key="10">
    <source>
        <dbReference type="Proteomes" id="UP000654345"/>
    </source>
</evidence>
<proteinExistence type="inferred from homology"/>